<accession>A0A9D1I623</accession>
<evidence type="ECO:0000313" key="3">
    <source>
        <dbReference type="Proteomes" id="UP000824091"/>
    </source>
</evidence>
<protein>
    <submittedName>
        <fullName evidence="2">Uncharacterized protein</fullName>
    </submittedName>
</protein>
<dbReference type="Proteomes" id="UP000824091">
    <property type="component" value="Unassembled WGS sequence"/>
</dbReference>
<reference evidence="2" key="1">
    <citation type="submission" date="2020-10" db="EMBL/GenBank/DDBJ databases">
        <authorList>
            <person name="Gilroy R."/>
        </authorList>
    </citation>
    <scope>NUCLEOTIDE SEQUENCE</scope>
    <source>
        <strain evidence="2">11300</strain>
    </source>
</reference>
<dbReference type="EMBL" id="DVMO01000062">
    <property type="protein sequence ID" value="HIU27585.1"/>
    <property type="molecule type" value="Genomic_DNA"/>
</dbReference>
<comment type="caution">
    <text evidence="2">The sequence shown here is derived from an EMBL/GenBank/DDBJ whole genome shotgun (WGS) entry which is preliminary data.</text>
</comment>
<evidence type="ECO:0000313" key="2">
    <source>
        <dbReference type="EMBL" id="HIU27585.1"/>
    </source>
</evidence>
<dbReference type="AlphaFoldDB" id="A0A9D1I623"/>
<feature type="compositionally biased region" description="Basic and acidic residues" evidence="1">
    <location>
        <begin position="324"/>
        <end position="335"/>
    </location>
</feature>
<organism evidence="2 3">
    <name type="scientific">Candidatus Fimisoma avicola</name>
    <dbReference type="NCBI Taxonomy" id="2840826"/>
    <lineage>
        <taxon>Bacteria</taxon>
        <taxon>Bacillati</taxon>
        <taxon>Bacillota</taxon>
        <taxon>Clostridia</taxon>
        <taxon>Eubacteriales</taxon>
        <taxon>Candidatus Fimisoma</taxon>
    </lineage>
</organism>
<evidence type="ECO:0000256" key="1">
    <source>
        <dbReference type="SAM" id="MobiDB-lite"/>
    </source>
</evidence>
<gene>
    <name evidence="2" type="ORF">IAD16_04345</name>
</gene>
<reference evidence="2" key="2">
    <citation type="journal article" date="2021" name="PeerJ">
        <title>Extensive microbial diversity within the chicken gut microbiome revealed by metagenomics and culture.</title>
        <authorList>
            <person name="Gilroy R."/>
            <person name="Ravi A."/>
            <person name="Getino M."/>
            <person name="Pursley I."/>
            <person name="Horton D.L."/>
            <person name="Alikhan N.F."/>
            <person name="Baker D."/>
            <person name="Gharbi K."/>
            <person name="Hall N."/>
            <person name="Watson M."/>
            <person name="Adriaenssens E.M."/>
            <person name="Foster-Nyarko E."/>
            <person name="Jarju S."/>
            <person name="Secka A."/>
            <person name="Antonio M."/>
            <person name="Oren A."/>
            <person name="Chaudhuri R.R."/>
            <person name="La Ragione R."/>
            <person name="Hildebrand F."/>
            <person name="Pallen M.J."/>
        </authorList>
    </citation>
    <scope>NUCLEOTIDE SEQUENCE</scope>
    <source>
        <strain evidence="2">11300</strain>
    </source>
</reference>
<feature type="region of interest" description="Disordered" evidence="1">
    <location>
        <begin position="324"/>
        <end position="345"/>
    </location>
</feature>
<name>A0A9D1I623_9FIRM</name>
<proteinExistence type="predicted"/>
<sequence length="345" mass="37941">MSCFGGRVSQDLYQNCCNANTMCEFDGDIDSLKCEPIYVQKVFDAVRFNLQGMKTVQNQTFTPQVPAGHRVKRVIDIRCKRSFNPYNVDDPCNLKLDVNTSISGATFLQNADGQQLTVVGADGNCSEKILYAETDSCDDRCMGTPVFGTQNIAITGNVMIELDLLLCDSCNNDTVFTVCTNVNIADSSQPLVLTNFFEICMPSAIDTAFMPRFTELCNSSCEARLATNNCGRDLNISPDGTVSGNLIVAICVVCEKKIIIPVQLCVLSTGYAQAPVQQNAICTTFPTLFPNQVRVGDTAENCHDEDDGCNDPCDGPAHCKDRHCEKDDDCCECRPQRPQRPQPRR</sequence>